<reference evidence="4 5" key="1">
    <citation type="submission" date="2018-05" db="EMBL/GenBank/DDBJ databases">
        <title>Zavarzinia sp. HR-AS.</title>
        <authorList>
            <person name="Lee Y."/>
            <person name="Jeon C.O."/>
        </authorList>
    </citation>
    <scope>NUCLEOTIDE SEQUENCE [LARGE SCALE GENOMIC DNA]</scope>
    <source>
        <strain evidence="4 5">HR-AS</strain>
    </source>
</reference>
<dbReference type="SMART" id="SM00448">
    <property type="entry name" value="REC"/>
    <property type="match status" value="1"/>
</dbReference>
<dbReference type="RefSeq" id="WP_109906812.1">
    <property type="nucleotide sequence ID" value="NZ_QGLE01000008.1"/>
</dbReference>
<comment type="caution">
    <text evidence="4">The sequence shown here is derived from an EMBL/GenBank/DDBJ whole genome shotgun (WGS) entry which is preliminary data.</text>
</comment>
<keyword evidence="5" id="KW-1185">Reference proteome</keyword>
<feature type="modified residue" description="4-aspartylphosphate" evidence="2">
    <location>
        <position position="63"/>
    </location>
</feature>
<name>A0A317E437_9PROT</name>
<dbReference type="PROSITE" id="PS50110">
    <property type="entry name" value="RESPONSE_REGULATORY"/>
    <property type="match status" value="1"/>
</dbReference>
<accession>A0A317E437</accession>
<organism evidence="4 5">
    <name type="scientific">Zavarzinia aquatilis</name>
    <dbReference type="NCBI Taxonomy" id="2211142"/>
    <lineage>
        <taxon>Bacteria</taxon>
        <taxon>Pseudomonadati</taxon>
        <taxon>Pseudomonadota</taxon>
        <taxon>Alphaproteobacteria</taxon>
        <taxon>Rhodospirillales</taxon>
        <taxon>Zavarziniaceae</taxon>
        <taxon>Zavarzinia</taxon>
    </lineage>
</organism>
<evidence type="ECO:0000313" key="4">
    <source>
        <dbReference type="EMBL" id="PWR21134.1"/>
    </source>
</evidence>
<dbReference type="GO" id="GO:0000160">
    <property type="term" value="P:phosphorelay signal transduction system"/>
    <property type="evidence" value="ECO:0007669"/>
    <property type="project" value="InterPro"/>
</dbReference>
<dbReference type="Proteomes" id="UP000245461">
    <property type="component" value="Unassembled WGS sequence"/>
</dbReference>
<feature type="domain" description="Response regulatory" evidence="3">
    <location>
        <begin position="14"/>
        <end position="127"/>
    </location>
</feature>
<dbReference type="SUPFAM" id="SSF52172">
    <property type="entry name" value="CheY-like"/>
    <property type="match status" value="1"/>
</dbReference>
<evidence type="ECO:0000256" key="2">
    <source>
        <dbReference type="PROSITE-ProRule" id="PRU00169"/>
    </source>
</evidence>
<protein>
    <recommendedName>
        <fullName evidence="3">Response regulatory domain-containing protein</fullName>
    </recommendedName>
</protein>
<dbReference type="PANTHER" id="PTHR44591">
    <property type="entry name" value="STRESS RESPONSE REGULATOR PROTEIN 1"/>
    <property type="match status" value="1"/>
</dbReference>
<dbReference type="InterPro" id="IPR001789">
    <property type="entry name" value="Sig_transdc_resp-reg_receiver"/>
</dbReference>
<sequence>MAHALTGSSHQGPQVLLVDSDIDRSKQLREHLSSWGFAVTVAHDGYSGLRHIMSTWPELIVVDAELKGWSSSVVIDGAVRLGSRAPVIMLTDQGQNMASRASRRRVIGIIENPNSISELRAVMMNALSKVSTEGGAGESFDIA</sequence>
<dbReference type="Pfam" id="PF00072">
    <property type="entry name" value="Response_reg"/>
    <property type="match status" value="1"/>
</dbReference>
<dbReference type="Gene3D" id="3.40.50.2300">
    <property type="match status" value="1"/>
</dbReference>
<dbReference type="EMBL" id="QGLE01000008">
    <property type="protein sequence ID" value="PWR21134.1"/>
    <property type="molecule type" value="Genomic_DNA"/>
</dbReference>
<dbReference type="PANTHER" id="PTHR44591:SF3">
    <property type="entry name" value="RESPONSE REGULATORY DOMAIN-CONTAINING PROTEIN"/>
    <property type="match status" value="1"/>
</dbReference>
<evidence type="ECO:0000259" key="3">
    <source>
        <dbReference type="PROSITE" id="PS50110"/>
    </source>
</evidence>
<dbReference type="OrthoDB" id="7268270at2"/>
<evidence type="ECO:0000256" key="1">
    <source>
        <dbReference type="ARBA" id="ARBA00022553"/>
    </source>
</evidence>
<keyword evidence="1 2" id="KW-0597">Phosphoprotein</keyword>
<dbReference type="AlphaFoldDB" id="A0A317E437"/>
<dbReference type="InterPro" id="IPR011006">
    <property type="entry name" value="CheY-like_superfamily"/>
</dbReference>
<gene>
    <name evidence="4" type="ORF">DKG74_14100</name>
</gene>
<dbReference type="InterPro" id="IPR050595">
    <property type="entry name" value="Bact_response_regulator"/>
</dbReference>
<proteinExistence type="predicted"/>
<evidence type="ECO:0000313" key="5">
    <source>
        <dbReference type="Proteomes" id="UP000245461"/>
    </source>
</evidence>